<organism evidence="5 6">
    <name type="scientific">Aeromonas popoffii</name>
    <dbReference type="NCBI Taxonomy" id="70856"/>
    <lineage>
        <taxon>Bacteria</taxon>
        <taxon>Pseudomonadati</taxon>
        <taxon>Pseudomonadota</taxon>
        <taxon>Gammaproteobacteria</taxon>
        <taxon>Aeromonadales</taxon>
        <taxon>Aeromonadaceae</taxon>
        <taxon>Aeromonas</taxon>
    </lineage>
</organism>
<dbReference type="NCBIfam" id="NF009464">
    <property type="entry name" value="PRK12824.1"/>
    <property type="match status" value="1"/>
</dbReference>
<dbReference type="Gene3D" id="3.40.50.720">
    <property type="entry name" value="NAD(P)-binding Rossmann-like Domain"/>
    <property type="match status" value="1"/>
</dbReference>
<protein>
    <submittedName>
        <fullName evidence="5">SDR family oxidoreductase</fullName>
    </submittedName>
</protein>
<feature type="domain" description="Ketoreductase" evidence="4">
    <location>
        <begin position="3"/>
        <end position="184"/>
    </location>
</feature>
<dbReference type="SUPFAM" id="SSF51735">
    <property type="entry name" value="NAD(P)-binding Rossmann-fold domains"/>
    <property type="match status" value="1"/>
</dbReference>
<dbReference type="PRINTS" id="PR00081">
    <property type="entry name" value="GDHRDH"/>
</dbReference>
<reference evidence="5 6" key="1">
    <citation type="submission" date="2021-04" db="EMBL/GenBank/DDBJ databases">
        <title>Draft Genome of Aeromonas popoffii ID682, isolated from a natural water source in Idaho.</title>
        <authorList>
            <person name="Testerman T."/>
            <person name="Graf J."/>
        </authorList>
    </citation>
    <scope>NUCLEOTIDE SEQUENCE [LARGE SCALE GENOMIC DNA]</scope>
    <source>
        <strain evidence="5 6">ID682</strain>
    </source>
</reference>
<proteinExistence type="inferred from homology"/>
<evidence type="ECO:0000259" key="4">
    <source>
        <dbReference type="SMART" id="SM00822"/>
    </source>
</evidence>
<dbReference type="InterPro" id="IPR036291">
    <property type="entry name" value="NAD(P)-bd_dom_sf"/>
</dbReference>
<gene>
    <name evidence="5" type="ORF">KAT72_12055</name>
</gene>
<keyword evidence="6" id="KW-1185">Reference proteome</keyword>
<dbReference type="Pfam" id="PF00106">
    <property type="entry name" value="adh_short"/>
    <property type="match status" value="1"/>
</dbReference>
<dbReference type="NCBIfam" id="NF009466">
    <property type="entry name" value="PRK12826.1-2"/>
    <property type="match status" value="1"/>
</dbReference>
<name>A0ABS5GRH0_9GAMM</name>
<accession>A0ABS5GRH0</accession>
<dbReference type="Proteomes" id="UP000675653">
    <property type="component" value="Unassembled WGS sequence"/>
</dbReference>
<evidence type="ECO:0000256" key="1">
    <source>
        <dbReference type="ARBA" id="ARBA00006484"/>
    </source>
</evidence>
<evidence type="ECO:0000256" key="2">
    <source>
        <dbReference type="ARBA" id="ARBA00023002"/>
    </source>
</evidence>
<dbReference type="InterPro" id="IPR057326">
    <property type="entry name" value="KR_dom"/>
</dbReference>
<dbReference type="InterPro" id="IPR050259">
    <property type="entry name" value="SDR"/>
</dbReference>
<dbReference type="InterPro" id="IPR002347">
    <property type="entry name" value="SDR_fam"/>
</dbReference>
<sequence>MKKIALITGARGGIGSAITTALLAQDYRIIATHSSGNGAAAHDWYGEQGYRPDQVRLLPLDVTDTAMCRTTLGHLLQDEGRVDVLVNNAGITRDGAFKRMTPEQWFEVIQTNLCSLYNVTQPLFDAMCEQRDARIINISSVNGQKGQFGQVNYSAAKAGMLGFTKALAAEGARFGVTVNAIAPGYTATPMVEAIRSDILDSIKADIPMHRLAKPEEIAAAVAFLASEAGAYITGETLSINGGLYMK</sequence>
<dbReference type="NCBIfam" id="TIGR01829">
    <property type="entry name" value="AcAcCoA_reduct"/>
    <property type="match status" value="1"/>
</dbReference>
<dbReference type="CDD" id="cd05333">
    <property type="entry name" value="BKR_SDR_c"/>
    <property type="match status" value="1"/>
</dbReference>
<dbReference type="PRINTS" id="PR00080">
    <property type="entry name" value="SDRFAMILY"/>
</dbReference>
<comment type="similarity">
    <text evidence="1 3">Belongs to the short-chain dehydrogenases/reductases (SDR) family.</text>
</comment>
<dbReference type="PANTHER" id="PTHR42879:SF2">
    <property type="entry name" value="3-OXOACYL-[ACYL-CARRIER-PROTEIN] REDUCTASE FABG"/>
    <property type="match status" value="1"/>
</dbReference>
<dbReference type="InterPro" id="IPR011283">
    <property type="entry name" value="Acetoacetyl-CoA_reductase"/>
</dbReference>
<evidence type="ECO:0000313" key="5">
    <source>
        <dbReference type="EMBL" id="MBR7629739.1"/>
    </source>
</evidence>
<dbReference type="PROSITE" id="PS00061">
    <property type="entry name" value="ADH_SHORT"/>
    <property type="match status" value="1"/>
</dbReference>
<dbReference type="RefSeq" id="WP_108536111.1">
    <property type="nucleotide sequence ID" value="NZ_CAWQDX010000055.1"/>
</dbReference>
<keyword evidence="2" id="KW-0560">Oxidoreductase</keyword>
<comment type="caution">
    <text evidence="5">The sequence shown here is derived from an EMBL/GenBank/DDBJ whole genome shotgun (WGS) entry which is preliminary data.</text>
</comment>
<evidence type="ECO:0000313" key="6">
    <source>
        <dbReference type="Proteomes" id="UP000675653"/>
    </source>
</evidence>
<dbReference type="PANTHER" id="PTHR42879">
    <property type="entry name" value="3-OXOACYL-(ACYL-CARRIER-PROTEIN) REDUCTASE"/>
    <property type="match status" value="1"/>
</dbReference>
<dbReference type="SMART" id="SM00822">
    <property type="entry name" value="PKS_KR"/>
    <property type="match status" value="1"/>
</dbReference>
<evidence type="ECO:0000256" key="3">
    <source>
        <dbReference type="RuleBase" id="RU000363"/>
    </source>
</evidence>
<dbReference type="EMBL" id="JAGRZL010000032">
    <property type="protein sequence ID" value="MBR7629739.1"/>
    <property type="molecule type" value="Genomic_DNA"/>
</dbReference>
<dbReference type="InterPro" id="IPR020904">
    <property type="entry name" value="Sc_DH/Rdtase_CS"/>
</dbReference>